<organism evidence="8 9">
    <name type="scientific">Corchorus olitorius</name>
    <dbReference type="NCBI Taxonomy" id="93759"/>
    <lineage>
        <taxon>Eukaryota</taxon>
        <taxon>Viridiplantae</taxon>
        <taxon>Streptophyta</taxon>
        <taxon>Embryophyta</taxon>
        <taxon>Tracheophyta</taxon>
        <taxon>Spermatophyta</taxon>
        <taxon>Magnoliopsida</taxon>
        <taxon>eudicotyledons</taxon>
        <taxon>Gunneridae</taxon>
        <taxon>Pentapetalae</taxon>
        <taxon>rosids</taxon>
        <taxon>malvids</taxon>
        <taxon>Malvales</taxon>
        <taxon>Malvaceae</taxon>
        <taxon>Grewioideae</taxon>
        <taxon>Apeibeae</taxon>
        <taxon>Corchorus</taxon>
    </lineage>
</organism>
<evidence type="ECO:0000256" key="3">
    <source>
        <dbReference type="ARBA" id="ARBA00022989"/>
    </source>
</evidence>
<feature type="transmembrane region" description="Helical" evidence="6">
    <location>
        <begin position="62"/>
        <end position="87"/>
    </location>
</feature>
<keyword evidence="3 6" id="KW-1133">Transmembrane helix</keyword>
<dbReference type="InterPro" id="IPR044839">
    <property type="entry name" value="NDR1-like"/>
</dbReference>
<protein>
    <submittedName>
        <fullName evidence="8">Late embryogenesis abundant protein, LEA-14</fullName>
    </submittedName>
</protein>
<comment type="caution">
    <text evidence="8">The sequence shown here is derived from an EMBL/GenBank/DDBJ whole genome shotgun (WGS) entry which is preliminary data.</text>
</comment>
<dbReference type="EMBL" id="AWUE01013496">
    <property type="protein sequence ID" value="OMP06787.1"/>
    <property type="molecule type" value="Genomic_DNA"/>
</dbReference>
<dbReference type="Proteomes" id="UP000187203">
    <property type="component" value="Unassembled WGS sequence"/>
</dbReference>
<evidence type="ECO:0000256" key="5">
    <source>
        <dbReference type="SAM" id="MobiDB-lite"/>
    </source>
</evidence>
<proteinExistence type="predicted"/>
<evidence type="ECO:0000259" key="7">
    <source>
        <dbReference type="Pfam" id="PF03168"/>
    </source>
</evidence>
<feature type="region of interest" description="Disordered" evidence="5">
    <location>
        <begin position="37"/>
        <end position="58"/>
    </location>
</feature>
<evidence type="ECO:0000256" key="4">
    <source>
        <dbReference type="ARBA" id="ARBA00023136"/>
    </source>
</evidence>
<dbReference type="AlphaFoldDB" id="A0A1R3KI70"/>
<evidence type="ECO:0000256" key="2">
    <source>
        <dbReference type="ARBA" id="ARBA00022692"/>
    </source>
</evidence>
<comment type="subcellular location">
    <subcellularLocation>
        <location evidence="1">Membrane</location>
        <topology evidence="1">Single-pass membrane protein</topology>
    </subcellularLocation>
</comment>
<dbReference type="STRING" id="93759.A0A1R3KI70"/>
<evidence type="ECO:0000313" key="9">
    <source>
        <dbReference type="Proteomes" id="UP000187203"/>
    </source>
</evidence>
<dbReference type="Pfam" id="PF03168">
    <property type="entry name" value="LEA_2"/>
    <property type="match status" value="1"/>
</dbReference>
<keyword evidence="2 6" id="KW-0812">Transmembrane</keyword>
<dbReference type="PANTHER" id="PTHR31234">
    <property type="entry name" value="LATE EMBRYOGENESIS ABUNDANT (LEA) HYDROXYPROLINE-RICH GLYCOPROTEIN FAMILY"/>
    <property type="match status" value="1"/>
</dbReference>
<dbReference type="PANTHER" id="PTHR31234:SF2">
    <property type="entry name" value="OS05G0199100 PROTEIN"/>
    <property type="match status" value="1"/>
</dbReference>
<evidence type="ECO:0000313" key="8">
    <source>
        <dbReference type="EMBL" id="OMP06787.1"/>
    </source>
</evidence>
<reference evidence="9" key="1">
    <citation type="submission" date="2013-09" db="EMBL/GenBank/DDBJ databases">
        <title>Corchorus olitorius genome sequencing.</title>
        <authorList>
            <person name="Alam M."/>
            <person name="Haque M.S."/>
            <person name="Islam M.S."/>
            <person name="Emdad E.M."/>
            <person name="Islam M.M."/>
            <person name="Ahmed B."/>
            <person name="Halim A."/>
            <person name="Hossen Q.M.M."/>
            <person name="Hossain M.Z."/>
            <person name="Ahmed R."/>
            <person name="Khan M.M."/>
            <person name="Islam R."/>
            <person name="Rashid M.M."/>
            <person name="Khan S.A."/>
            <person name="Rahman M.S."/>
            <person name="Alam M."/>
            <person name="Yahiya A.S."/>
            <person name="Khan M.S."/>
            <person name="Azam M.S."/>
            <person name="Haque T."/>
            <person name="Lashkar M.Z.H."/>
            <person name="Akhand A.I."/>
            <person name="Morshed G."/>
            <person name="Roy S."/>
            <person name="Uddin K.S."/>
            <person name="Rabeya T."/>
            <person name="Hossain A.S."/>
            <person name="Chowdhury A."/>
            <person name="Snigdha A.R."/>
            <person name="Mortoza M.S."/>
            <person name="Matin S.A."/>
            <person name="Hoque S.M.E."/>
            <person name="Islam M.K."/>
            <person name="Roy D.K."/>
            <person name="Haider R."/>
            <person name="Moosa M.M."/>
            <person name="Elias S.M."/>
            <person name="Hasan A.M."/>
            <person name="Jahan S."/>
            <person name="Shafiuddin M."/>
            <person name="Mahmood N."/>
            <person name="Shommy N.S."/>
        </authorList>
    </citation>
    <scope>NUCLEOTIDE SEQUENCE [LARGE SCALE GENOMIC DNA]</scope>
    <source>
        <strain evidence="9">cv. O-4</strain>
    </source>
</reference>
<name>A0A1R3KI70_9ROSI</name>
<dbReference type="InterPro" id="IPR004864">
    <property type="entry name" value="LEA_2"/>
</dbReference>
<sequence length="258" mass="28359">MACREMSYPHPDKNIVGPIRSESFAFYVDAPPSPTSSPINFNTNRNTNTSPSSSSPNKSQCCLILSVILLTIVTVTCSVPIIVFYGYGPRSPVFHVQQLALHYPIFYEGPTRLSSLLNITMAVENPSTVIGLFYQDANSIVLRYSDMPLSSGIIPPFYLSPKNETVVQSSLSGLGVALPDDVRKNLEDEHRNKKVPLRLNLTAKLRYKFASSLITFKATLEASCALVLENLDDCNTPPKLVSHSCNSAVSYWIPAIKA</sequence>
<dbReference type="GO" id="GO:0098542">
    <property type="term" value="P:defense response to other organism"/>
    <property type="evidence" value="ECO:0007669"/>
    <property type="project" value="InterPro"/>
</dbReference>
<feature type="domain" description="Late embryogenesis abundant protein LEA-2 subgroup" evidence="7">
    <location>
        <begin position="120"/>
        <end position="219"/>
    </location>
</feature>
<dbReference type="GO" id="GO:0005886">
    <property type="term" value="C:plasma membrane"/>
    <property type="evidence" value="ECO:0007669"/>
    <property type="project" value="TreeGrafter"/>
</dbReference>
<evidence type="ECO:0000256" key="6">
    <source>
        <dbReference type="SAM" id="Phobius"/>
    </source>
</evidence>
<keyword evidence="9" id="KW-1185">Reference proteome</keyword>
<keyword evidence="4 6" id="KW-0472">Membrane</keyword>
<evidence type="ECO:0000256" key="1">
    <source>
        <dbReference type="ARBA" id="ARBA00004167"/>
    </source>
</evidence>
<gene>
    <name evidence="8" type="ORF">COLO4_07885</name>
</gene>
<accession>A0A1R3KI70</accession>